<organism evidence="10 11">
    <name type="scientific">Cryoendolithus antarcticus</name>
    <dbReference type="NCBI Taxonomy" id="1507870"/>
    <lineage>
        <taxon>Eukaryota</taxon>
        <taxon>Fungi</taxon>
        <taxon>Dikarya</taxon>
        <taxon>Ascomycota</taxon>
        <taxon>Pezizomycotina</taxon>
        <taxon>Dothideomycetes</taxon>
        <taxon>Dothideomycetidae</taxon>
        <taxon>Cladosporiales</taxon>
        <taxon>Cladosporiaceae</taxon>
        <taxon>Cryoendolithus</taxon>
    </lineage>
</organism>
<accession>A0A1V8SUN1</accession>
<dbReference type="InterPro" id="IPR014801">
    <property type="entry name" value="Mediator_Med5_fun"/>
</dbReference>
<dbReference type="EMBL" id="NAJO01000026">
    <property type="protein sequence ID" value="OQO02760.1"/>
    <property type="molecule type" value="Genomic_DNA"/>
</dbReference>
<keyword evidence="5 9" id="KW-0010">Activator</keyword>
<sequence>MPHALTGSPWEGWSVALSNAAKRHIRPEHLPLRELAARHPATPRDIADAVILLHDVESVSFVNPLIPKYIEALVLSGSTRISDVLLSLLQHSAFVKHSPSEHEDSLASVFPSLEEQVFSLLRVLVINSKLPVSQWRSKATTFALTRWLHEARKVNEREVGKQLSAGLMAAGASTHTGIFESLGLLVISIFGQPTFREIEKQRWWTARKQAIAIEMQSYDANVLQWLQSQYTGHLQNLIKNRPFRLLDDKGMPIFTDEELLMIIPALPMSNTRAGLFIWLNACLCARPLTDDASVRNHVLVRYSENVQEAAAGLIVASFDVLTNAILRGDSTLAIRSFVCNKLPLVLQGLFSFAEPNASEAAIQGILSAVNMEPLSPLTVGATEARDVLKKTRADFLRACVIHTLVSDAVATAMSPEFSATTAKATRYTREGLMTHCANNTARLETTIMELDGMQGNAGAIAGCLIGIVDNLVTAKDTMTLKSVCNVLLRKIELVDVLLQYTQPADLLTPLYRTLDDWVHDEDQSEFQPPYEEFACILLLVLAIHHRYDLTPHEAGAFATDGFVAKVLFGQWQSFTTAELSEQQIAQLSKWIEGLYATDEHGETTGIGDEVMSHCPPQAFYFLVPTLFEQSVLACKSGQMPVETARGGLEFLLEPFLLPSLVGGLLWIVKRSWEDHADGDILLQILDKLLRPSSSSQDMQDMHKAILAIVATPLVKSLKTLVQQRSDKRKEAESLIAVLTPHLHRGRALTSSGPDEAAAKGATIDELRKAVKELVQWATGGGQSTLPIYDSSVTHAATSSSGYDVVLQIIIDELAVQTSSHRGPIALDICTAIVCAPTPSSYTSLLELSNPLINTPGKGLGLRDMLRQRAANVQALQGLPSAEAAALIQLSRAVTVQSAISPSALVSLSVPNAEQAVADQVMKDLGLTTEGATLDDSLFDPAATFDNDTDFANVNFDVAADATLNLTESQTQDINNLMAADTSGMQIDPSANMFSADSIVFDANQPVLAGDDALMSAAGNVENAEEDIFAGLDFEQETMDFNFD</sequence>
<dbReference type="PANTHER" id="PTHR35784">
    <property type="entry name" value="MEDIATOR OF RNA POLYMERASE II TRANSCRIPTION SUBUNIT 5"/>
    <property type="match status" value="1"/>
</dbReference>
<dbReference type="GO" id="GO:0016592">
    <property type="term" value="C:mediator complex"/>
    <property type="evidence" value="ECO:0007669"/>
    <property type="project" value="InterPro"/>
</dbReference>
<dbReference type="STRING" id="1507870.A0A1V8SUN1"/>
<dbReference type="Proteomes" id="UP000192596">
    <property type="component" value="Unassembled WGS sequence"/>
</dbReference>
<reference evidence="11" key="1">
    <citation type="submission" date="2017-03" db="EMBL/GenBank/DDBJ databases">
        <title>Genomes of endolithic fungi from Antarctica.</title>
        <authorList>
            <person name="Coleine C."/>
            <person name="Masonjones S."/>
            <person name="Stajich J.E."/>
        </authorList>
    </citation>
    <scope>NUCLEOTIDE SEQUENCE [LARGE SCALE GENOMIC DNA]</scope>
    <source>
        <strain evidence="11">CCFEE 5527</strain>
    </source>
</reference>
<keyword evidence="11" id="KW-1185">Reference proteome</keyword>
<comment type="subunit">
    <text evidence="9">Component of the Mediator complex.</text>
</comment>
<name>A0A1V8SUN1_9PEZI</name>
<dbReference type="OrthoDB" id="5322661at2759"/>
<evidence type="ECO:0000256" key="9">
    <source>
        <dbReference type="RuleBase" id="RU364142"/>
    </source>
</evidence>
<evidence type="ECO:0000256" key="1">
    <source>
        <dbReference type="ARBA" id="ARBA00004123"/>
    </source>
</evidence>
<dbReference type="GO" id="GO:0003712">
    <property type="term" value="F:transcription coregulator activity"/>
    <property type="evidence" value="ECO:0007669"/>
    <property type="project" value="InterPro"/>
</dbReference>
<gene>
    <name evidence="9" type="primary">MED5</name>
    <name evidence="10" type="ORF">B0A48_11042</name>
</gene>
<evidence type="ECO:0000256" key="3">
    <source>
        <dbReference type="ARBA" id="ARBA00020628"/>
    </source>
</evidence>
<evidence type="ECO:0000313" key="10">
    <source>
        <dbReference type="EMBL" id="OQO02760.1"/>
    </source>
</evidence>
<dbReference type="InParanoid" id="A0A1V8SUN1"/>
<dbReference type="AlphaFoldDB" id="A0A1V8SUN1"/>
<keyword evidence="7 9" id="KW-0539">Nucleus</keyword>
<evidence type="ECO:0000256" key="4">
    <source>
        <dbReference type="ARBA" id="ARBA00023015"/>
    </source>
</evidence>
<evidence type="ECO:0000256" key="6">
    <source>
        <dbReference type="ARBA" id="ARBA00023163"/>
    </source>
</evidence>
<comment type="subcellular location">
    <subcellularLocation>
        <location evidence="1 9">Nucleus</location>
    </subcellularLocation>
</comment>
<dbReference type="Pfam" id="PF08689">
    <property type="entry name" value="Med5"/>
    <property type="match status" value="1"/>
</dbReference>
<comment type="similarity">
    <text evidence="2 9">Belongs to the Mediator complex subunit 5 family.</text>
</comment>
<protein>
    <recommendedName>
        <fullName evidence="3 9">Mediator of RNA polymerase II transcription subunit 5</fullName>
    </recommendedName>
    <alternativeName>
        <fullName evidence="8 9">Mediator complex subunit 5</fullName>
    </alternativeName>
</protein>
<comment type="caution">
    <text evidence="10">The sequence shown here is derived from an EMBL/GenBank/DDBJ whole genome shotgun (WGS) entry which is preliminary data.</text>
</comment>
<evidence type="ECO:0000256" key="7">
    <source>
        <dbReference type="ARBA" id="ARBA00023242"/>
    </source>
</evidence>
<dbReference type="PANTHER" id="PTHR35784:SF1">
    <property type="entry name" value="MEDIATOR OF RNA POLYMERASE II TRANSCRIPTION SUBUNIT 5"/>
    <property type="match status" value="1"/>
</dbReference>
<keyword evidence="6 9" id="KW-0804">Transcription</keyword>
<evidence type="ECO:0000256" key="2">
    <source>
        <dbReference type="ARBA" id="ARBA00008782"/>
    </source>
</evidence>
<dbReference type="GO" id="GO:0006357">
    <property type="term" value="P:regulation of transcription by RNA polymerase II"/>
    <property type="evidence" value="ECO:0007669"/>
    <property type="project" value="InterPro"/>
</dbReference>
<proteinExistence type="inferred from homology"/>
<evidence type="ECO:0000313" key="11">
    <source>
        <dbReference type="Proteomes" id="UP000192596"/>
    </source>
</evidence>
<evidence type="ECO:0000256" key="5">
    <source>
        <dbReference type="ARBA" id="ARBA00023159"/>
    </source>
</evidence>
<comment type="function">
    <text evidence="9">Component of the Mediator complex, a coactivator involved in the regulated transcription of nearly all RNA polymerase II-dependent genes. Mediator functions as a bridge to convey information from gene-specific regulatory proteins to the basal RNA polymerase II transcription machinery. Mediator is recruited to promoters by direct interactions with regulatory proteins and serves as a scaffold for the assembly of a functional preinitiation complex with RNA polymerase II and the general transcription factors.</text>
</comment>
<keyword evidence="4 9" id="KW-0805">Transcription regulation</keyword>
<evidence type="ECO:0000256" key="8">
    <source>
        <dbReference type="ARBA" id="ARBA00031256"/>
    </source>
</evidence>